<gene>
    <name evidence="2" type="ORF">MTR67_017680</name>
</gene>
<proteinExistence type="predicted"/>
<feature type="compositionally biased region" description="Acidic residues" evidence="1">
    <location>
        <begin position="73"/>
        <end position="83"/>
    </location>
</feature>
<dbReference type="Proteomes" id="UP001234989">
    <property type="component" value="Chromosome 4"/>
</dbReference>
<reference evidence="2" key="1">
    <citation type="submission" date="2023-08" db="EMBL/GenBank/DDBJ databases">
        <title>A de novo genome assembly of Solanum verrucosum Schlechtendal, a Mexican diploid species geographically isolated from the other diploid A-genome species in potato relatives.</title>
        <authorList>
            <person name="Hosaka K."/>
        </authorList>
    </citation>
    <scope>NUCLEOTIDE SEQUENCE</scope>
    <source>
        <tissue evidence="2">Young leaves</tissue>
    </source>
</reference>
<evidence type="ECO:0000313" key="2">
    <source>
        <dbReference type="EMBL" id="WMV24295.1"/>
    </source>
</evidence>
<feature type="region of interest" description="Disordered" evidence="1">
    <location>
        <begin position="69"/>
        <end position="89"/>
    </location>
</feature>
<dbReference type="AlphaFoldDB" id="A0AAF0TSF3"/>
<sequence length="125" mass="14651">MGYSKVKEARLRFVKSDDKKIKRLQLLSATMICKMKLRTAHRKAFQDFENIVIAHGNFRPQDMLIENIKTDNNDDDYDNEEEEEKKPSSHLDCMVFVLNIFRKFLHLSPSAQEVKVEHLKGGKKI</sequence>
<name>A0AAF0TSF3_SOLVR</name>
<keyword evidence="3" id="KW-1185">Reference proteome</keyword>
<protein>
    <submittedName>
        <fullName evidence="2">Uncharacterized protein</fullName>
    </submittedName>
</protein>
<evidence type="ECO:0000313" key="3">
    <source>
        <dbReference type="Proteomes" id="UP001234989"/>
    </source>
</evidence>
<dbReference type="EMBL" id="CP133615">
    <property type="protein sequence ID" value="WMV24295.1"/>
    <property type="molecule type" value="Genomic_DNA"/>
</dbReference>
<accession>A0AAF0TSF3</accession>
<organism evidence="2 3">
    <name type="scientific">Solanum verrucosum</name>
    <dbReference type="NCBI Taxonomy" id="315347"/>
    <lineage>
        <taxon>Eukaryota</taxon>
        <taxon>Viridiplantae</taxon>
        <taxon>Streptophyta</taxon>
        <taxon>Embryophyta</taxon>
        <taxon>Tracheophyta</taxon>
        <taxon>Spermatophyta</taxon>
        <taxon>Magnoliopsida</taxon>
        <taxon>eudicotyledons</taxon>
        <taxon>Gunneridae</taxon>
        <taxon>Pentapetalae</taxon>
        <taxon>asterids</taxon>
        <taxon>lamiids</taxon>
        <taxon>Solanales</taxon>
        <taxon>Solanaceae</taxon>
        <taxon>Solanoideae</taxon>
        <taxon>Solaneae</taxon>
        <taxon>Solanum</taxon>
    </lineage>
</organism>
<evidence type="ECO:0000256" key="1">
    <source>
        <dbReference type="SAM" id="MobiDB-lite"/>
    </source>
</evidence>